<dbReference type="Pfam" id="PF08240">
    <property type="entry name" value="ADH_N"/>
    <property type="match status" value="1"/>
</dbReference>
<protein>
    <submittedName>
        <fullName evidence="2">Quinone oxidoreductase 1</fullName>
        <ecNumber evidence="2">1.6.5.5</ecNumber>
    </submittedName>
</protein>
<dbReference type="InterPro" id="IPR011032">
    <property type="entry name" value="GroES-like_sf"/>
</dbReference>
<dbReference type="SUPFAM" id="SSF51735">
    <property type="entry name" value="NAD(P)-binding Rossmann-fold domains"/>
    <property type="match status" value="1"/>
</dbReference>
<dbReference type="SMART" id="SM00829">
    <property type="entry name" value="PKS_ER"/>
    <property type="match status" value="1"/>
</dbReference>
<dbReference type="Gene3D" id="3.90.180.10">
    <property type="entry name" value="Medium-chain alcohol dehydrogenases, catalytic domain"/>
    <property type="match status" value="1"/>
</dbReference>
<dbReference type="SUPFAM" id="SSF50129">
    <property type="entry name" value="GroES-like"/>
    <property type="match status" value="1"/>
</dbReference>
<dbReference type="PANTHER" id="PTHR43677:SF4">
    <property type="entry name" value="QUINONE OXIDOREDUCTASE-LIKE PROTEIN 2"/>
    <property type="match status" value="1"/>
</dbReference>
<dbReference type="Pfam" id="PF00107">
    <property type="entry name" value="ADH_zinc_N"/>
    <property type="match status" value="1"/>
</dbReference>
<organism evidence="2 3">
    <name type="scientific">Acaryochloris thomasi RCC1774</name>
    <dbReference type="NCBI Taxonomy" id="1764569"/>
    <lineage>
        <taxon>Bacteria</taxon>
        <taxon>Bacillati</taxon>
        <taxon>Cyanobacteriota</taxon>
        <taxon>Cyanophyceae</taxon>
        <taxon>Acaryochloridales</taxon>
        <taxon>Acaryochloridaceae</taxon>
        <taxon>Acaryochloris</taxon>
        <taxon>Acaryochloris thomasi</taxon>
    </lineage>
</organism>
<evidence type="ECO:0000313" key="3">
    <source>
        <dbReference type="Proteomes" id="UP000248857"/>
    </source>
</evidence>
<dbReference type="EMBL" id="PQWO01000001">
    <property type="protein sequence ID" value="PZD75160.1"/>
    <property type="molecule type" value="Genomic_DNA"/>
</dbReference>
<dbReference type="Proteomes" id="UP000248857">
    <property type="component" value="Unassembled WGS sequence"/>
</dbReference>
<proteinExistence type="predicted"/>
<dbReference type="Gene3D" id="3.40.50.720">
    <property type="entry name" value="NAD(P)-binding Rossmann-like Domain"/>
    <property type="match status" value="1"/>
</dbReference>
<feature type="domain" description="Enoyl reductase (ER)" evidence="1">
    <location>
        <begin position="11"/>
        <end position="330"/>
    </location>
</feature>
<reference evidence="2 3" key="1">
    <citation type="journal article" date="2018" name="Sci. Rep.">
        <title>A novel species of the marine cyanobacterium Acaryochloris with a unique pigment content and lifestyle.</title>
        <authorList>
            <person name="Partensky F."/>
            <person name="Six C."/>
            <person name="Ratin M."/>
            <person name="Garczarek L."/>
            <person name="Vaulot D."/>
            <person name="Probert I."/>
            <person name="Calteau A."/>
            <person name="Gourvil P."/>
            <person name="Marie D."/>
            <person name="Grebert T."/>
            <person name="Bouchier C."/>
            <person name="Le Panse S."/>
            <person name="Gachenot M."/>
            <person name="Rodriguez F."/>
            <person name="Garrido J.L."/>
        </authorList>
    </citation>
    <scope>NUCLEOTIDE SEQUENCE [LARGE SCALE GENOMIC DNA]</scope>
    <source>
        <strain evidence="2 3">RCC1774</strain>
    </source>
</reference>
<dbReference type="EC" id="1.6.5.5" evidence="2"/>
<keyword evidence="3" id="KW-1185">Reference proteome</keyword>
<dbReference type="PANTHER" id="PTHR43677">
    <property type="entry name" value="SHORT-CHAIN DEHYDROGENASE/REDUCTASE"/>
    <property type="match status" value="1"/>
</dbReference>
<dbReference type="RefSeq" id="WP_158534970.1">
    <property type="nucleotide sequence ID" value="NZ_CAWNWM010000001.1"/>
</dbReference>
<dbReference type="AlphaFoldDB" id="A0A2W1JP96"/>
<dbReference type="InterPro" id="IPR036291">
    <property type="entry name" value="NAD(P)-bd_dom_sf"/>
</dbReference>
<keyword evidence="2" id="KW-0560">Oxidoreductase</keyword>
<dbReference type="InterPro" id="IPR020843">
    <property type="entry name" value="ER"/>
</dbReference>
<accession>A0A2W1JP96</accession>
<dbReference type="GO" id="GO:0003960">
    <property type="term" value="F:quinone reductase (NADPH) activity"/>
    <property type="evidence" value="ECO:0007669"/>
    <property type="project" value="UniProtKB-EC"/>
</dbReference>
<dbReference type="InterPro" id="IPR013154">
    <property type="entry name" value="ADH-like_N"/>
</dbReference>
<sequence length="334" mass="35422">MANIIEFKQTGGPEQLQIIERPITPPAPDEVQVAIKAAGLNRAELLFLAGQYLVQPSLPSRIGLEASGVIKAVGENVDQFSVGQAASITPNLDPTQYGVLGEVVNVPVAALQLKPESASFINAAAFWMAYPTAWGGLVQTGGLTANVGQNVLISAASSSVGIAAIQIAKAYGANVIATTRTAAKVDAIRSVGPDHIVVTDEEDLVERVQAITNSEGFDIAFDPVGGPFVEALATAAGREAIIVEYGLLSGEQAPLPFFTMVGKGLSIKAFHLVFDLLQHPDRLKIAIEHLLPRLEDGTYAPVIDQIYPLEKFQEAYQRLASNQQFGKVVIEVTA</sequence>
<name>A0A2W1JP96_9CYAN</name>
<dbReference type="InterPro" id="IPR013149">
    <property type="entry name" value="ADH-like_C"/>
</dbReference>
<gene>
    <name evidence="2" type="primary">qorA_1</name>
    <name evidence="2" type="ORF">C1752_00011</name>
</gene>
<dbReference type="OrthoDB" id="9792162at2"/>
<comment type="caution">
    <text evidence="2">The sequence shown here is derived from an EMBL/GenBank/DDBJ whole genome shotgun (WGS) entry which is preliminary data.</text>
</comment>
<evidence type="ECO:0000259" key="1">
    <source>
        <dbReference type="SMART" id="SM00829"/>
    </source>
</evidence>
<dbReference type="CDD" id="cd08268">
    <property type="entry name" value="MDR2"/>
    <property type="match status" value="1"/>
</dbReference>
<dbReference type="InterPro" id="IPR051397">
    <property type="entry name" value="Zn-ADH-like_protein"/>
</dbReference>
<evidence type="ECO:0000313" key="2">
    <source>
        <dbReference type="EMBL" id="PZD75160.1"/>
    </source>
</evidence>